<organism evidence="7 8">
    <name type="scientific">Pseudonocardia hierapolitana</name>
    <dbReference type="NCBI Taxonomy" id="1128676"/>
    <lineage>
        <taxon>Bacteria</taxon>
        <taxon>Bacillati</taxon>
        <taxon>Actinomycetota</taxon>
        <taxon>Actinomycetes</taxon>
        <taxon>Pseudonocardiales</taxon>
        <taxon>Pseudonocardiaceae</taxon>
        <taxon>Pseudonocardia</taxon>
    </lineage>
</organism>
<feature type="domain" description="6-phosphogluconate dehydrogenase NADP-binding" evidence="5">
    <location>
        <begin position="7"/>
        <end position="159"/>
    </location>
</feature>
<reference evidence="7 8" key="1">
    <citation type="submission" date="2019-06" db="EMBL/GenBank/DDBJ databases">
        <title>Sequencing the genomes of 1000 actinobacteria strains.</title>
        <authorList>
            <person name="Klenk H.-P."/>
        </authorList>
    </citation>
    <scope>NUCLEOTIDE SEQUENCE [LARGE SCALE GENOMIC DNA]</scope>
    <source>
        <strain evidence="7 8">DSM 45671</strain>
    </source>
</reference>
<dbReference type="AlphaFoldDB" id="A0A561T4S6"/>
<dbReference type="PIRSF" id="PIRSF000103">
    <property type="entry name" value="HIBADH"/>
    <property type="match status" value="1"/>
</dbReference>
<dbReference type="EMBL" id="VIWU01000001">
    <property type="protein sequence ID" value="TWF82123.1"/>
    <property type="molecule type" value="Genomic_DNA"/>
</dbReference>
<dbReference type="SUPFAM" id="SSF48179">
    <property type="entry name" value="6-phosphogluconate dehydrogenase C-terminal domain-like"/>
    <property type="match status" value="1"/>
</dbReference>
<comment type="similarity">
    <text evidence="1">Belongs to the HIBADH-related family.</text>
</comment>
<dbReference type="Gene3D" id="3.40.50.720">
    <property type="entry name" value="NAD(P)-binding Rossmann-like Domain"/>
    <property type="match status" value="1"/>
</dbReference>
<dbReference type="PANTHER" id="PTHR22981:SF7">
    <property type="entry name" value="3-HYDROXYISOBUTYRATE DEHYDROGENASE, MITOCHONDRIAL"/>
    <property type="match status" value="1"/>
</dbReference>
<sequence length="280" mass="29126">MARSRAVGVVGLGRMGGPVAGHLATAGHGVAAFDPDPRAELAPGVRRVSGYVDLAGCDTVLVLAGGRAVPEILLADGRLRPEWRDRDVLVCATVDPGEMRRLHETAGRDGGRLLDAPLCRGDHGARRGDLLALVGGAEDVLTRCADVLEAFCSDVVHVGGPGAGQVAKLVNNMLLWTGIAAVAEGLRLGEELGVRRGPLVDGLRRSSAASWVLETWDRPRELPWADEDMRMVRAAAGATGLDVPVAEVVERAVAAVRDAGMLSGGGFGAAGWRLPAHPDS</sequence>
<evidence type="ECO:0000259" key="5">
    <source>
        <dbReference type="Pfam" id="PF03446"/>
    </source>
</evidence>
<dbReference type="Gene3D" id="1.10.1040.10">
    <property type="entry name" value="N-(1-d-carboxylethyl)-l-norvaline Dehydrogenase, domain 2"/>
    <property type="match status" value="1"/>
</dbReference>
<gene>
    <name evidence="7" type="ORF">FHX44_118068</name>
</gene>
<keyword evidence="2" id="KW-0560">Oxidoreductase</keyword>
<evidence type="ECO:0000256" key="2">
    <source>
        <dbReference type="ARBA" id="ARBA00023002"/>
    </source>
</evidence>
<evidence type="ECO:0000313" key="8">
    <source>
        <dbReference type="Proteomes" id="UP000321261"/>
    </source>
</evidence>
<evidence type="ECO:0000256" key="1">
    <source>
        <dbReference type="ARBA" id="ARBA00009080"/>
    </source>
</evidence>
<keyword evidence="8" id="KW-1185">Reference proteome</keyword>
<comment type="caution">
    <text evidence="7">The sequence shown here is derived from an EMBL/GenBank/DDBJ whole genome shotgun (WGS) entry which is preliminary data.</text>
</comment>
<name>A0A561T4S6_9PSEU</name>
<dbReference type="Proteomes" id="UP000321261">
    <property type="component" value="Unassembled WGS sequence"/>
</dbReference>
<feature type="active site" evidence="4">
    <location>
        <position position="168"/>
    </location>
</feature>
<evidence type="ECO:0000259" key="6">
    <source>
        <dbReference type="Pfam" id="PF14833"/>
    </source>
</evidence>
<evidence type="ECO:0000313" key="7">
    <source>
        <dbReference type="EMBL" id="TWF82123.1"/>
    </source>
</evidence>
<dbReference type="InterPro" id="IPR013328">
    <property type="entry name" value="6PGD_dom2"/>
</dbReference>
<accession>A0A561T4S6</accession>
<dbReference type="PANTHER" id="PTHR22981">
    <property type="entry name" value="3-HYDROXYISOBUTYRATE DEHYDROGENASE-RELATED"/>
    <property type="match status" value="1"/>
</dbReference>
<feature type="domain" description="3-hydroxyisobutyrate dehydrogenase-like NAD-binding" evidence="6">
    <location>
        <begin position="162"/>
        <end position="260"/>
    </location>
</feature>
<evidence type="ECO:0000256" key="4">
    <source>
        <dbReference type="PIRSR" id="PIRSR000103-1"/>
    </source>
</evidence>
<dbReference type="InterPro" id="IPR029154">
    <property type="entry name" value="HIBADH-like_NADP-bd"/>
</dbReference>
<dbReference type="Pfam" id="PF03446">
    <property type="entry name" value="NAD_binding_2"/>
    <property type="match status" value="1"/>
</dbReference>
<dbReference type="GO" id="GO:0016616">
    <property type="term" value="F:oxidoreductase activity, acting on the CH-OH group of donors, NAD or NADP as acceptor"/>
    <property type="evidence" value="ECO:0007669"/>
    <property type="project" value="TreeGrafter"/>
</dbReference>
<dbReference type="OrthoDB" id="3185659at2"/>
<dbReference type="SUPFAM" id="SSF51735">
    <property type="entry name" value="NAD(P)-binding Rossmann-fold domains"/>
    <property type="match status" value="1"/>
</dbReference>
<dbReference type="GO" id="GO:0050661">
    <property type="term" value="F:NADP binding"/>
    <property type="evidence" value="ECO:0007669"/>
    <property type="project" value="InterPro"/>
</dbReference>
<dbReference type="GO" id="GO:0051287">
    <property type="term" value="F:NAD binding"/>
    <property type="evidence" value="ECO:0007669"/>
    <property type="project" value="InterPro"/>
</dbReference>
<keyword evidence="3" id="KW-0520">NAD</keyword>
<dbReference type="Pfam" id="PF14833">
    <property type="entry name" value="NAD_binding_11"/>
    <property type="match status" value="1"/>
</dbReference>
<dbReference type="InterPro" id="IPR015815">
    <property type="entry name" value="HIBADH-related"/>
</dbReference>
<protein>
    <submittedName>
        <fullName evidence="7">3-hydroxyisobutyrate dehydrogenase/2-hydroxy-3-oxopropionate reductase</fullName>
    </submittedName>
</protein>
<dbReference type="InterPro" id="IPR006115">
    <property type="entry name" value="6PGDH_NADP-bd"/>
</dbReference>
<proteinExistence type="inferred from homology"/>
<dbReference type="InterPro" id="IPR008927">
    <property type="entry name" value="6-PGluconate_DH-like_C_sf"/>
</dbReference>
<dbReference type="InterPro" id="IPR036291">
    <property type="entry name" value="NAD(P)-bd_dom_sf"/>
</dbReference>
<evidence type="ECO:0000256" key="3">
    <source>
        <dbReference type="ARBA" id="ARBA00023027"/>
    </source>
</evidence>
<dbReference type="RefSeq" id="WP_147260504.1">
    <property type="nucleotide sequence ID" value="NZ_VIWU01000001.1"/>
</dbReference>